<comment type="caution">
    <text evidence="1">The sequence shown here is derived from an EMBL/GenBank/DDBJ whole genome shotgun (WGS) entry which is preliminary data.</text>
</comment>
<evidence type="ECO:0000313" key="2">
    <source>
        <dbReference type="Proteomes" id="UP001371456"/>
    </source>
</evidence>
<dbReference type="AlphaFoldDB" id="A0AAN8T9C7"/>
<keyword evidence="2" id="KW-1185">Reference proteome</keyword>
<name>A0AAN8T9C7_SOLBU</name>
<gene>
    <name evidence="1" type="ORF">RDI58_023166</name>
</gene>
<protein>
    <submittedName>
        <fullName evidence="1">Uncharacterized protein</fullName>
    </submittedName>
</protein>
<organism evidence="1 2">
    <name type="scientific">Solanum bulbocastanum</name>
    <name type="common">Wild potato</name>
    <dbReference type="NCBI Taxonomy" id="147425"/>
    <lineage>
        <taxon>Eukaryota</taxon>
        <taxon>Viridiplantae</taxon>
        <taxon>Streptophyta</taxon>
        <taxon>Embryophyta</taxon>
        <taxon>Tracheophyta</taxon>
        <taxon>Spermatophyta</taxon>
        <taxon>Magnoliopsida</taxon>
        <taxon>eudicotyledons</taxon>
        <taxon>Gunneridae</taxon>
        <taxon>Pentapetalae</taxon>
        <taxon>asterids</taxon>
        <taxon>lamiids</taxon>
        <taxon>Solanales</taxon>
        <taxon>Solanaceae</taxon>
        <taxon>Solanoideae</taxon>
        <taxon>Solaneae</taxon>
        <taxon>Solanum</taxon>
    </lineage>
</organism>
<proteinExistence type="predicted"/>
<evidence type="ECO:0000313" key="1">
    <source>
        <dbReference type="EMBL" id="KAK6780982.1"/>
    </source>
</evidence>
<dbReference type="Proteomes" id="UP001371456">
    <property type="component" value="Unassembled WGS sequence"/>
</dbReference>
<dbReference type="EMBL" id="JBANQN010000009">
    <property type="protein sequence ID" value="KAK6780982.1"/>
    <property type="molecule type" value="Genomic_DNA"/>
</dbReference>
<reference evidence="1 2" key="1">
    <citation type="submission" date="2024-02" db="EMBL/GenBank/DDBJ databases">
        <title>de novo genome assembly of Solanum bulbocastanum strain 11H21.</title>
        <authorList>
            <person name="Hosaka A.J."/>
        </authorList>
    </citation>
    <scope>NUCLEOTIDE SEQUENCE [LARGE SCALE GENOMIC DNA]</scope>
    <source>
        <tissue evidence="1">Young leaves</tissue>
    </source>
</reference>
<sequence>MIGSNSCMGSEVKTASVVFLVHNMDMNDCLAVKPWLTINLELVDLDAPSKSLPLGEAIESASRLASCFIDKVYLRYLLKCGESFHF</sequence>
<accession>A0AAN8T9C7</accession>